<dbReference type="EMBL" id="CH940649">
    <property type="protein sequence ID" value="EDW64405.1"/>
    <property type="molecule type" value="Genomic_DNA"/>
</dbReference>
<evidence type="ECO:0000313" key="1">
    <source>
        <dbReference type="EMBL" id="EDW64405.1"/>
    </source>
</evidence>
<dbReference type="HOGENOM" id="CLU_183233_0_0_1"/>
<dbReference type="AlphaFoldDB" id="B4LVL1"/>
<gene>
    <name evidence="1" type="primary">Dvir\GJ22692</name>
    <name evidence="1" type="ORF">Dvir_GJ22692</name>
</gene>
<reference evidence="1 2" key="1">
    <citation type="journal article" date="2007" name="Nature">
        <title>Evolution of genes and genomes on the Drosophila phylogeny.</title>
        <authorList>
            <consortium name="Drosophila 12 Genomes Consortium"/>
            <person name="Clark A.G."/>
            <person name="Eisen M.B."/>
            <person name="Smith D.R."/>
            <person name="Bergman C.M."/>
            <person name="Oliver B."/>
            <person name="Markow T.A."/>
            <person name="Kaufman T.C."/>
            <person name="Kellis M."/>
            <person name="Gelbart W."/>
            <person name="Iyer V.N."/>
            <person name="Pollard D.A."/>
            <person name="Sackton T.B."/>
            <person name="Larracuente A.M."/>
            <person name="Singh N.D."/>
            <person name="Abad J.P."/>
            <person name="Abt D.N."/>
            <person name="Adryan B."/>
            <person name="Aguade M."/>
            <person name="Akashi H."/>
            <person name="Anderson W.W."/>
            <person name="Aquadro C.F."/>
            <person name="Ardell D.H."/>
            <person name="Arguello R."/>
            <person name="Artieri C.G."/>
            <person name="Barbash D.A."/>
            <person name="Barker D."/>
            <person name="Barsanti P."/>
            <person name="Batterham P."/>
            <person name="Batzoglou S."/>
            <person name="Begun D."/>
            <person name="Bhutkar A."/>
            <person name="Blanco E."/>
            <person name="Bosak S.A."/>
            <person name="Bradley R.K."/>
            <person name="Brand A.D."/>
            <person name="Brent M.R."/>
            <person name="Brooks A.N."/>
            <person name="Brown R.H."/>
            <person name="Butlin R.K."/>
            <person name="Caggese C."/>
            <person name="Calvi B.R."/>
            <person name="Bernardo de Carvalho A."/>
            <person name="Caspi A."/>
            <person name="Castrezana S."/>
            <person name="Celniker S.E."/>
            <person name="Chang J.L."/>
            <person name="Chapple C."/>
            <person name="Chatterji S."/>
            <person name="Chinwalla A."/>
            <person name="Civetta A."/>
            <person name="Clifton S.W."/>
            <person name="Comeron J.M."/>
            <person name="Costello J.C."/>
            <person name="Coyne J.A."/>
            <person name="Daub J."/>
            <person name="David R.G."/>
            <person name="Delcher A.L."/>
            <person name="Delehaunty K."/>
            <person name="Do C.B."/>
            <person name="Ebling H."/>
            <person name="Edwards K."/>
            <person name="Eickbush T."/>
            <person name="Evans J.D."/>
            <person name="Filipski A."/>
            <person name="Findeiss S."/>
            <person name="Freyhult E."/>
            <person name="Fulton L."/>
            <person name="Fulton R."/>
            <person name="Garcia A.C."/>
            <person name="Gardiner A."/>
            <person name="Garfield D.A."/>
            <person name="Garvin B.E."/>
            <person name="Gibson G."/>
            <person name="Gilbert D."/>
            <person name="Gnerre S."/>
            <person name="Godfrey J."/>
            <person name="Good R."/>
            <person name="Gotea V."/>
            <person name="Gravely B."/>
            <person name="Greenberg A.J."/>
            <person name="Griffiths-Jones S."/>
            <person name="Gross S."/>
            <person name="Guigo R."/>
            <person name="Gustafson E.A."/>
            <person name="Haerty W."/>
            <person name="Hahn M.W."/>
            <person name="Halligan D.L."/>
            <person name="Halpern A.L."/>
            <person name="Halter G.M."/>
            <person name="Han M.V."/>
            <person name="Heger A."/>
            <person name="Hillier L."/>
            <person name="Hinrichs A.S."/>
            <person name="Holmes I."/>
            <person name="Hoskins R.A."/>
            <person name="Hubisz M.J."/>
            <person name="Hultmark D."/>
            <person name="Huntley M.A."/>
            <person name="Jaffe D.B."/>
            <person name="Jagadeeshan S."/>
            <person name="Jeck W.R."/>
            <person name="Johnson J."/>
            <person name="Jones C.D."/>
            <person name="Jordan W.C."/>
            <person name="Karpen G.H."/>
            <person name="Kataoka E."/>
            <person name="Keightley P.D."/>
            <person name="Kheradpour P."/>
            <person name="Kirkness E.F."/>
            <person name="Koerich L.B."/>
            <person name="Kristiansen K."/>
            <person name="Kudrna D."/>
            <person name="Kulathinal R.J."/>
            <person name="Kumar S."/>
            <person name="Kwok R."/>
            <person name="Lander E."/>
            <person name="Langley C.H."/>
            <person name="Lapoint R."/>
            <person name="Lazzaro B.P."/>
            <person name="Lee S.J."/>
            <person name="Levesque L."/>
            <person name="Li R."/>
            <person name="Lin C.F."/>
            <person name="Lin M.F."/>
            <person name="Lindblad-Toh K."/>
            <person name="Llopart A."/>
            <person name="Long M."/>
            <person name="Low L."/>
            <person name="Lozovsky E."/>
            <person name="Lu J."/>
            <person name="Luo M."/>
            <person name="Machado C.A."/>
            <person name="Makalowski W."/>
            <person name="Marzo M."/>
            <person name="Matsuda M."/>
            <person name="Matzkin L."/>
            <person name="McAllister B."/>
            <person name="McBride C.S."/>
            <person name="McKernan B."/>
            <person name="McKernan K."/>
            <person name="Mendez-Lago M."/>
            <person name="Minx P."/>
            <person name="Mollenhauer M.U."/>
            <person name="Montooth K."/>
            <person name="Mount S.M."/>
            <person name="Mu X."/>
            <person name="Myers E."/>
            <person name="Negre B."/>
            <person name="Newfeld S."/>
            <person name="Nielsen R."/>
            <person name="Noor M.A."/>
            <person name="O'Grady P."/>
            <person name="Pachter L."/>
            <person name="Papaceit M."/>
            <person name="Parisi M.J."/>
            <person name="Parisi M."/>
            <person name="Parts L."/>
            <person name="Pedersen J.S."/>
            <person name="Pesole G."/>
            <person name="Phillippy A.M."/>
            <person name="Ponting C.P."/>
            <person name="Pop M."/>
            <person name="Porcelli D."/>
            <person name="Powell J.R."/>
            <person name="Prohaska S."/>
            <person name="Pruitt K."/>
            <person name="Puig M."/>
            <person name="Quesneville H."/>
            <person name="Ram K.R."/>
            <person name="Rand D."/>
            <person name="Rasmussen M.D."/>
            <person name="Reed L.K."/>
            <person name="Reenan R."/>
            <person name="Reily A."/>
            <person name="Remington K.A."/>
            <person name="Rieger T.T."/>
            <person name="Ritchie M.G."/>
            <person name="Robin C."/>
            <person name="Rogers Y.H."/>
            <person name="Rohde C."/>
            <person name="Rozas J."/>
            <person name="Rubenfield M.J."/>
            <person name="Ruiz A."/>
            <person name="Russo S."/>
            <person name="Salzberg S.L."/>
            <person name="Sanchez-Gracia A."/>
            <person name="Saranga D.J."/>
            <person name="Sato H."/>
            <person name="Schaeffer S.W."/>
            <person name="Schatz M.C."/>
            <person name="Schlenke T."/>
            <person name="Schwartz R."/>
            <person name="Segarra C."/>
            <person name="Singh R.S."/>
            <person name="Sirot L."/>
            <person name="Sirota M."/>
            <person name="Sisneros N.B."/>
            <person name="Smith C.D."/>
            <person name="Smith T.F."/>
            <person name="Spieth J."/>
            <person name="Stage D.E."/>
            <person name="Stark A."/>
            <person name="Stephan W."/>
            <person name="Strausberg R.L."/>
            <person name="Strempel S."/>
            <person name="Sturgill D."/>
            <person name="Sutton G."/>
            <person name="Sutton G.G."/>
            <person name="Tao W."/>
            <person name="Teichmann S."/>
            <person name="Tobari Y.N."/>
            <person name="Tomimura Y."/>
            <person name="Tsolas J.M."/>
            <person name="Valente V.L."/>
            <person name="Venter E."/>
            <person name="Venter J.C."/>
            <person name="Vicario S."/>
            <person name="Vieira F.G."/>
            <person name="Vilella A.J."/>
            <person name="Villasante A."/>
            <person name="Walenz B."/>
            <person name="Wang J."/>
            <person name="Wasserman M."/>
            <person name="Watts T."/>
            <person name="Wilson D."/>
            <person name="Wilson R.K."/>
            <person name="Wing R.A."/>
            <person name="Wolfner M.F."/>
            <person name="Wong A."/>
            <person name="Wong G.K."/>
            <person name="Wu C.I."/>
            <person name="Wu G."/>
            <person name="Yamamoto D."/>
            <person name="Yang H.P."/>
            <person name="Yang S.P."/>
            <person name="Yorke J.A."/>
            <person name="Yoshida K."/>
            <person name="Zdobnov E."/>
            <person name="Zhang P."/>
            <person name="Zhang Y."/>
            <person name="Zimin A.V."/>
            <person name="Baldwin J."/>
            <person name="Abdouelleil A."/>
            <person name="Abdulkadir J."/>
            <person name="Abebe A."/>
            <person name="Abera B."/>
            <person name="Abreu J."/>
            <person name="Acer S.C."/>
            <person name="Aftuck L."/>
            <person name="Alexander A."/>
            <person name="An P."/>
            <person name="Anderson E."/>
            <person name="Anderson S."/>
            <person name="Arachi H."/>
            <person name="Azer M."/>
            <person name="Bachantsang P."/>
            <person name="Barry A."/>
            <person name="Bayul T."/>
            <person name="Berlin A."/>
            <person name="Bessette D."/>
            <person name="Bloom T."/>
            <person name="Blye J."/>
            <person name="Boguslavskiy L."/>
            <person name="Bonnet C."/>
            <person name="Boukhgalter B."/>
            <person name="Bourzgui I."/>
            <person name="Brown A."/>
            <person name="Cahill P."/>
            <person name="Channer S."/>
            <person name="Cheshatsang Y."/>
            <person name="Chuda L."/>
            <person name="Citroen M."/>
            <person name="Collymore A."/>
            <person name="Cooke P."/>
            <person name="Costello M."/>
            <person name="D'Aco K."/>
            <person name="Daza R."/>
            <person name="De Haan G."/>
            <person name="DeGray S."/>
            <person name="DeMaso C."/>
            <person name="Dhargay N."/>
            <person name="Dooley K."/>
            <person name="Dooley E."/>
            <person name="Doricent M."/>
            <person name="Dorje P."/>
            <person name="Dorjee K."/>
            <person name="Dupes A."/>
            <person name="Elong R."/>
            <person name="Falk J."/>
            <person name="Farina A."/>
            <person name="Faro S."/>
            <person name="Ferguson D."/>
            <person name="Fisher S."/>
            <person name="Foley C.D."/>
            <person name="Franke A."/>
            <person name="Friedrich D."/>
            <person name="Gadbois L."/>
            <person name="Gearin G."/>
            <person name="Gearin C.R."/>
            <person name="Giannoukos G."/>
            <person name="Goode T."/>
            <person name="Graham J."/>
            <person name="Grandbois E."/>
            <person name="Grewal S."/>
            <person name="Gyaltsen K."/>
            <person name="Hafez N."/>
            <person name="Hagos B."/>
            <person name="Hall J."/>
            <person name="Henson C."/>
            <person name="Hollinger A."/>
            <person name="Honan T."/>
            <person name="Huard M.D."/>
            <person name="Hughes L."/>
            <person name="Hurhula B."/>
            <person name="Husby M.E."/>
            <person name="Kamat A."/>
            <person name="Kanga B."/>
            <person name="Kashin S."/>
            <person name="Khazanovich D."/>
            <person name="Kisner P."/>
            <person name="Lance K."/>
            <person name="Lara M."/>
            <person name="Lee W."/>
            <person name="Lennon N."/>
            <person name="Letendre F."/>
            <person name="LeVine R."/>
            <person name="Lipovsky A."/>
            <person name="Liu X."/>
            <person name="Liu J."/>
            <person name="Liu S."/>
            <person name="Lokyitsang T."/>
            <person name="Lokyitsang Y."/>
            <person name="Lubonja R."/>
            <person name="Lui A."/>
            <person name="MacDonald P."/>
            <person name="Magnisalis V."/>
            <person name="Maru K."/>
            <person name="Matthews C."/>
            <person name="McCusker W."/>
            <person name="McDonough S."/>
            <person name="Mehta T."/>
            <person name="Meldrim J."/>
            <person name="Meneus L."/>
            <person name="Mihai O."/>
            <person name="Mihalev A."/>
            <person name="Mihova T."/>
            <person name="Mittelman R."/>
            <person name="Mlenga V."/>
            <person name="Montmayeur A."/>
            <person name="Mulrain L."/>
            <person name="Navidi A."/>
            <person name="Naylor J."/>
            <person name="Negash T."/>
            <person name="Nguyen T."/>
            <person name="Nguyen N."/>
            <person name="Nicol R."/>
            <person name="Norbu C."/>
            <person name="Norbu N."/>
            <person name="Novod N."/>
            <person name="O'Neill B."/>
            <person name="Osman S."/>
            <person name="Markiewicz E."/>
            <person name="Oyono O.L."/>
            <person name="Patti C."/>
            <person name="Phunkhang P."/>
            <person name="Pierre F."/>
            <person name="Priest M."/>
            <person name="Raghuraman S."/>
            <person name="Rege F."/>
            <person name="Reyes R."/>
            <person name="Rise C."/>
            <person name="Rogov P."/>
            <person name="Ross K."/>
            <person name="Ryan E."/>
            <person name="Settipalli S."/>
            <person name="Shea T."/>
            <person name="Sherpa N."/>
            <person name="Shi L."/>
            <person name="Shih D."/>
            <person name="Sparrow T."/>
            <person name="Spaulding J."/>
            <person name="Stalker J."/>
            <person name="Stange-Thomann N."/>
            <person name="Stavropoulos S."/>
            <person name="Stone C."/>
            <person name="Strader C."/>
            <person name="Tesfaye S."/>
            <person name="Thomson T."/>
            <person name="Thoulutsang Y."/>
            <person name="Thoulutsang D."/>
            <person name="Topham K."/>
            <person name="Topping I."/>
            <person name="Tsamla T."/>
            <person name="Vassiliev H."/>
            <person name="Vo A."/>
            <person name="Wangchuk T."/>
            <person name="Wangdi T."/>
            <person name="Weiand M."/>
            <person name="Wilkinson J."/>
            <person name="Wilson A."/>
            <person name="Yadav S."/>
            <person name="Young G."/>
            <person name="Yu Q."/>
            <person name="Zembek L."/>
            <person name="Zhong D."/>
            <person name="Zimmer A."/>
            <person name="Zwirko Z."/>
            <person name="Jaffe D.B."/>
            <person name="Alvarez P."/>
            <person name="Brockman W."/>
            <person name="Butler J."/>
            <person name="Chin C."/>
            <person name="Gnerre S."/>
            <person name="Grabherr M."/>
            <person name="Kleber M."/>
            <person name="Mauceli E."/>
            <person name="MacCallum I."/>
        </authorList>
    </citation>
    <scope>NUCLEOTIDE SEQUENCE [LARGE SCALE GENOMIC DNA]</scope>
    <source>
        <strain evidence="2">Tucson 15010-1051.87</strain>
    </source>
</reference>
<dbReference type="OMA" id="HLIGWEY"/>
<protein>
    <submittedName>
        <fullName evidence="1">Uncharacterized protein</fullName>
    </submittedName>
</protein>
<dbReference type="KEGG" id="dvi:6627572"/>
<dbReference type="eggNOG" id="ENOG502TCFB">
    <property type="taxonomic scope" value="Eukaryota"/>
</dbReference>
<dbReference type="PhylomeDB" id="B4LVL1"/>
<dbReference type="InParanoid" id="B4LVL1"/>
<accession>B4LVL1</accession>
<name>B4LVL1_DROVI</name>
<proteinExistence type="predicted"/>
<keyword evidence="2" id="KW-1185">Reference proteome</keyword>
<dbReference type="OrthoDB" id="7762929at2759"/>
<evidence type="ECO:0000313" key="2">
    <source>
        <dbReference type="Proteomes" id="UP000008792"/>
    </source>
</evidence>
<organism evidence="1 2">
    <name type="scientific">Drosophila virilis</name>
    <name type="common">Fruit fly</name>
    <dbReference type="NCBI Taxonomy" id="7244"/>
    <lineage>
        <taxon>Eukaryota</taxon>
        <taxon>Metazoa</taxon>
        <taxon>Ecdysozoa</taxon>
        <taxon>Arthropoda</taxon>
        <taxon>Hexapoda</taxon>
        <taxon>Insecta</taxon>
        <taxon>Pterygota</taxon>
        <taxon>Neoptera</taxon>
        <taxon>Endopterygota</taxon>
        <taxon>Diptera</taxon>
        <taxon>Brachycera</taxon>
        <taxon>Muscomorpha</taxon>
        <taxon>Ephydroidea</taxon>
        <taxon>Drosophilidae</taxon>
        <taxon>Drosophila</taxon>
    </lineage>
</organism>
<dbReference type="Proteomes" id="UP000008792">
    <property type="component" value="Unassembled WGS sequence"/>
</dbReference>
<sequence length="99" mass="11938">MSVGSRHKEWERSLICRPIDNLTTEAGLRAQRCAMVATREREDIPTTMAMLIGWEYARIWLQDRDNYQKKKQTAKKKFIQNDFEWWLKLRKTNKCFCPK</sequence>